<evidence type="ECO:0000313" key="2">
    <source>
        <dbReference type="Proteomes" id="UP000620262"/>
    </source>
</evidence>
<organism evidence="1 2">
    <name type="scientific">Rhizobium viscosum</name>
    <name type="common">Arthrobacter viscosus</name>
    <dbReference type="NCBI Taxonomy" id="1673"/>
    <lineage>
        <taxon>Bacteria</taxon>
        <taxon>Pseudomonadati</taxon>
        <taxon>Pseudomonadota</taxon>
        <taxon>Alphaproteobacteria</taxon>
        <taxon>Hyphomicrobiales</taxon>
        <taxon>Rhizobiaceae</taxon>
        <taxon>Rhizobium/Agrobacterium group</taxon>
        <taxon>Rhizobium</taxon>
    </lineage>
</organism>
<evidence type="ECO:0000313" key="1">
    <source>
        <dbReference type="EMBL" id="MBE1508359.1"/>
    </source>
</evidence>
<comment type="caution">
    <text evidence="1">The sequence shown here is derived from an EMBL/GenBank/DDBJ whole genome shotgun (WGS) entry which is preliminary data.</text>
</comment>
<gene>
    <name evidence="1" type="ORF">H4W29_005604</name>
</gene>
<protein>
    <submittedName>
        <fullName evidence="1">Uncharacterized protein</fullName>
    </submittedName>
</protein>
<proteinExistence type="predicted"/>
<reference evidence="1 2" key="1">
    <citation type="submission" date="2020-10" db="EMBL/GenBank/DDBJ databases">
        <title>Sequencing the genomes of 1000 actinobacteria strains.</title>
        <authorList>
            <person name="Klenk H.-P."/>
        </authorList>
    </citation>
    <scope>NUCLEOTIDE SEQUENCE [LARGE SCALE GENOMIC DNA]</scope>
    <source>
        <strain evidence="1 2">DSM 7307</strain>
    </source>
</reference>
<dbReference type="EMBL" id="JADBEC010000002">
    <property type="protein sequence ID" value="MBE1508359.1"/>
    <property type="molecule type" value="Genomic_DNA"/>
</dbReference>
<dbReference type="RefSeq" id="WP_192731969.1">
    <property type="nucleotide sequence ID" value="NZ_BAAAVL010000010.1"/>
</dbReference>
<accession>A0ABR9IYR2</accession>
<sequence length="109" mass="11999">MLAAMPSENSRRLELFRLALVLIDRGNDRIPQPLSLHFDCVLHQARLLSDNPHAISPDVTPQAVQLANDLLAYKGLRDALDGVNSLDDVSQAVAHKVLRNLEPRIASAD</sequence>
<dbReference type="Proteomes" id="UP000620262">
    <property type="component" value="Unassembled WGS sequence"/>
</dbReference>
<name>A0ABR9IYR2_RHIVS</name>
<keyword evidence="2" id="KW-1185">Reference proteome</keyword>